<dbReference type="EMBL" id="ML769472">
    <property type="protein sequence ID" value="KAE9399209.1"/>
    <property type="molecule type" value="Genomic_DNA"/>
</dbReference>
<feature type="region of interest" description="Disordered" evidence="1">
    <location>
        <begin position="92"/>
        <end position="179"/>
    </location>
</feature>
<dbReference type="Proteomes" id="UP000799118">
    <property type="component" value="Unassembled WGS sequence"/>
</dbReference>
<feature type="compositionally biased region" description="Polar residues" evidence="1">
    <location>
        <begin position="107"/>
        <end position="119"/>
    </location>
</feature>
<protein>
    <submittedName>
        <fullName evidence="2">Uncharacterized protein</fullName>
    </submittedName>
</protein>
<evidence type="ECO:0000313" key="3">
    <source>
        <dbReference type="Proteomes" id="UP000799118"/>
    </source>
</evidence>
<sequence length="179" mass="19670">MTNAVPIPEDDDGWDNLDATLDNAFIKEDNIGPPGRHLVSPRAKCWDKAASVASARSPSIECSLLHLLHLHQNLPSRSIPCQGKFQPVASLASSSSSSSSYNRNEEMPSSSLGNRSDNCGLTPVEFAKQRRKLEEAQKKKTGPPPNVEKKESSKSFQRSDSKYSDSGWIVDDSDDYYSV</sequence>
<feature type="compositionally biased region" description="Basic and acidic residues" evidence="1">
    <location>
        <begin position="147"/>
        <end position="163"/>
    </location>
</feature>
<gene>
    <name evidence="2" type="ORF">BT96DRAFT_994174</name>
</gene>
<accession>A0A6A4HL86</accession>
<dbReference type="AlphaFoldDB" id="A0A6A4HL86"/>
<organism evidence="2 3">
    <name type="scientific">Gymnopus androsaceus JB14</name>
    <dbReference type="NCBI Taxonomy" id="1447944"/>
    <lineage>
        <taxon>Eukaryota</taxon>
        <taxon>Fungi</taxon>
        <taxon>Dikarya</taxon>
        <taxon>Basidiomycota</taxon>
        <taxon>Agaricomycotina</taxon>
        <taxon>Agaricomycetes</taxon>
        <taxon>Agaricomycetidae</taxon>
        <taxon>Agaricales</taxon>
        <taxon>Marasmiineae</taxon>
        <taxon>Omphalotaceae</taxon>
        <taxon>Gymnopus</taxon>
    </lineage>
</organism>
<keyword evidence="3" id="KW-1185">Reference proteome</keyword>
<proteinExistence type="predicted"/>
<reference evidence="2" key="1">
    <citation type="journal article" date="2019" name="Environ. Microbiol.">
        <title>Fungal ecological strategies reflected in gene transcription - a case study of two litter decomposers.</title>
        <authorList>
            <person name="Barbi F."/>
            <person name="Kohler A."/>
            <person name="Barry K."/>
            <person name="Baskaran P."/>
            <person name="Daum C."/>
            <person name="Fauchery L."/>
            <person name="Ihrmark K."/>
            <person name="Kuo A."/>
            <person name="LaButti K."/>
            <person name="Lipzen A."/>
            <person name="Morin E."/>
            <person name="Grigoriev I.V."/>
            <person name="Henrissat B."/>
            <person name="Lindahl B."/>
            <person name="Martin F."/>
        </authorList>
    </citation>
    <scope>NUCLEOTIDE SEQUENCE</scope>
    <source>
        <strain evidence="2">JB14</strain>
    </source>
</reference>
<evidence type="ECO:0000256" key="1">
    <source>
        <dbReference type="SAM" id="MobiDB-lite"/>
    </source>
</evidence>
<name>A0A6A4HL86_9AGAR</name>
<evidence type="ECO:0000313" key="2">
    <source>
        <dbReference type="EMBL" id="KAE9399209.1"/>
    </source>
</evidence>